<protein>
    <recommendedName>
        <fullName evidence="3">Outer membrane beta-barrel domain-containing protein</fullName>
    </recommendedName>
</protein>
<gene>
    <name evidence="1" type="ORF">OLEAN_C26750</name>
</gene>
<evidence type="ECO:0008006" key="3">
    <source>
        <dbReference type="Google" id="ProtNLM"/>
    </source>
</evidence>
<reference evidence="1 2" key="1">
    <citation type="journal article" date="2013" name="Nat. Commun.">
        <title>Genome sequence and functional genomic analysis of the oil-degrading bacterium Oleispira antarctica.</title>
        <authorList>
            <person name="Kube M."/>
            <person name="Chernikova T.N."/>
            <person name="Al-Ramahi Y."/>
            <person name="Beloqui A."/>
            <person name="Lopez-Cortez N."/>
            <person name="Guazzaroni M.E."/>
            <person name="Heipieper H.J."/>
            <person name="Klages S."/>
            <person name="Kotsyurbenko O.R."/>
            <person name="Langer I."/>
            <person name="Nechitaylo T.Y."/>
            <person name="Lunsdorf H."/>
            <person name="Fernandez M."/>
            <person name="Juarez S."/>
            <person name="Ciordia S."/>
            <person name="Singer A."/>
            <person name="Kagan O."/>
            <person name="Egorova O."/>
            <person name="Petit P.A."/>
            <person name="Stogios P."/>
            <person name="Kim Y."/>
            <person name="Tchigvintsev A."/>
            <person name="Flick R."/>
            <person name="Denaro R."/>
            <person name="Genovese M."/>
            <person name="Albar J.P."/>
            <person name="Reva O.N."/>
            <person name="Martinez-Gomariz M."/>
            <person name="Tran H."/>
            <person name="Ferrer M."/>
            <person name="Savchenko A."/>
            <person name="Yakunin A.F."/>
            <person name="Yakimov M.M."/>
            <person name="Golyshina O.V."/>
            <person name="Reinhardt R."/>
            <person name="Golyshin P.N."/>
        </authorList>
    </citation>
    <scope>NUCLEOTIDE SEQUENCE [LARGE SCALE GENOMIC DNA]</scope>
</reference>
<dbReference type="EMBL" id="FO203512">
    <property type="protein sequence ID" value="CCK76851.1"/>
    <property type="molecule type" value="Genomic_DNA"/>
</dbReference>
<dbReference type="HOGENOM" id="CLU_104558_0_0_6"/>
<dbReference type="NCBIfam" id="TIGR04565">
    <property type="entry name" value="OMP_myx_plus"/>
    <property type="match status" value="1"/>
</dbReference>
<sequence>MVEPDNTQREAYEAQIDSEFFELGAYAGILAIEDFGSSSVFGVKASFHATEDFFLQANYGQAEAGLSTAEYIYGDSETSIITDRDYRYYNLLVGYNLFPGETFVTQDLTFNSAFYLVAGAGNTDFADNNHFTITVGSGYRIILKDWLTINVDFRDHSFEAEIGPKTKRTHNLEFSTGLTAFF</sequence>
<keyword evidence="2" id="KW-1185">Reference proteome</keyword>
<organism evidence="1 2">
    <name type="scientific">Oleispira antarctica RB-8</name>
    <dbReference type="NCBI Taxonomy" id="698738"/>
    <lineage>
        <taxon>Bacteria</taxon>
        <taxon>Pseudomonadati</taxon>
        <taxon>Pseudomonadota</taxon>
        <taxon>Gammaproteobacteria</taxon>
        <taxon>Oceanospirillales</taxon>
        <taxon>Oceanospirillaceae</taxon>
        <taxon>Oleispira</taxon>
    </lineage>
</organism>
<evidence type="ECO:0000313" key="2">
    <source>
        <dbReference type="Proteomes" id="UP000032749"/>
    </source>
</evidence>
<dbReference type="AlphaFoldDB" id="R4YP13"/>
<proteinExistence type="predicted"/>
<dbReference type="Proteomes" id="UP000032749">
    <property type="component" value="Chromosome"/>
</dbReference>
<dbReference type="STRING" id="698738.OLEAN_C26750"/>
<dbReference type="KEGG" id="oai:OLEAN_C26750"/>
<name>R4YP13_OLEAN</name>
<dbReference type="InterPro" id="IPR030820">
    <property type="entry name" value="OMP_myx_plus_Proteobacteria"/>
</dbReference>
<evidence type="ECO:0000313" key="1">
    <source>
        <dbReference type="EMBL" id="CCK76851.1"/>
    </source>
</evidence>
<accession>R4YP13</accession>
<dbReference type="PATRIC" id="fig|698738.3.peg.2774"/>